<comment type="caution">
    <text evidence="1">The sequence shown here is derived from an EMBL/GenBank/DDBJ whole genome shotgun (WGS) entry which is preliminary data.</text>
</comment>
<organism evidence="1 2">
    <name type="scientific">Remersonia thermophila</name>
    <dbReference type="NCBI Taxonomy" id="72144"/>
    <lineage>
        <taxon>Eukaryota</taxon>
        <taxon>Fungi</taxon>
        <taxon>Dikarya</taxon>
        <taxon>Ascomycota</taxon>
        <taxon>Pezizomycotina</taxon>
        <taxon>Sordariomycetes</taxon>
        <taxon>Sordariomycetidae</taxon>
        <taxon>Sordariales</taxon>
        <taxon>Sordariales incertae sedis</taxon>
        <taxon>Remersonia</taxon>
    </lineage>
</organism>
<gene>
    <name evidence="1" type="ORF">VTJ83DRAFT_1689</name>
</gene>
<accession>A0ABR4DH68</accession>
<evidence type="ECO:0000313" key="2">
    <source>
        <dbReference type="Proteomes" id="UP001600064"/>
    </source>
</evidence>
<dbReference type="Proteomes" id="UP001600064">
    <property type="component" value="Unassembled WGS sequence"/>
</dbReference>
<dbReference type="EMBL" id="JAZGUE010000002">
    <property type="protein sequence ID" value="KAL2269505.1"/>
    <property type="molecule type" value="Genomic_DNA"/>
</dbReference>
<protein>
    <submittedName>
        <fullName evidence="1">Uncharacterized protein</fullName>
    </submittedName>
</protein>
<evidence type="ECO:0000313" key="1">
    <source>
        <dbReference type="EMBL" id="KAL2269505.1"/>
    </source>
</evidence>
<proteinExistence type="predicted"/>
<sequence>MSQNINLLRGSLRLGQRFSKPSFLTELIEAAFAPTWEEYYGADCEMLARHAPVPGNYKFQGDVLACPWLTAGLMISAQQKWYRRNGGPGRRALAQASASGADHSRPSVAEGADVLAALFEDSWSAFRDRCAFAATSSSFGGDEVRSLVDHLVSYPDDGVLLEVHPSVPLPHRLLFPPFDWEKAKMLFWLARAGKKMRESWMWELSLHSYHEILKVPDPHLALVMFLLLARLGAFHTLVNWNLEPEMEHLNQLLEDAKESAHLTLWRCALEVMRKSEEAARLQTELPVPR</sequence>
<dbReference type="RefSeq" id="XP_070868229.1">
    <property type="nucleotide sequence ID" value="XM_071007875.1"/>
</dbReference>
<name>A0ABR4DH68_9PEZI</name>
<dbReference type="GeneID" id="98122519"/>
<reference evidence="1 2" key="1">
    <citation type="journal article" date="2024" name="Commun. Biol.">
        <title>Comparative genomic analysis of thermophilic fungi reveals convergent evolutionary adaptations and gene losses.</title>
        <authorList>
            <person name="Steindorff A.S."/>
            <person name="Aguilar-Pontes M.V."/>
            <person name="Robinson A.J."/>
            <person name="Andreopoulos B."/>
            <person name="LaButti K."/>
            <person name="Kuo A."/>
            <person name="Mondo S."/>
            <person name="Riley R."/>
            <person name="Otillar R."/>
            <person name="Haridas S."/>
            <person name="Lipzen A."/>
            <person name="Grimwood J."/>
            <person name="Schmutz J."/>
            <person name="Clum A."/>
            <person name="Reid I.D."/>
            <person name="Moisan M.C."/>
            <person name="Butler G."/>
            <person name="Nguyen T.T.M."/>
            <person name="Dewar K."/>
            <person name="Conant G."/>
            <person name="Drula E."/>
            <person name="Henrissat B."/>
            <person name="Hansel C."/>
            <person name="Singer S."/>
            <person name="Hutchinson M.I."/>
            <person name="de Vries R.P."/>
            <person name="Natvig D.O."/>
            <person name="Powell A.J."/>
            <person name="Tsang A."/>
            <person name="Grigoriev I.V."/>
        </authorList>
    </citation>
    <scope>NUCLEOTIDE SEQUENCE [LARGE SCALE GENOMIC DNA]</scope>
    <source>
        <strain evidence="1 2">ATCC 22073</strain>
    </source>
</reference>
<keyword evidence="2" id="KW-1185">Reference proteome</keyword>